<organism evidence="2">
    <name type="scientific">Octopus bimaculoides</name>
    <name type="common">California two-spotted octopus</name>
    <dbReference type="NCBI Taxonomy" id="37653"/>
    <lineage>
        <taxon>Eukaryota</taxon>
        <taxon>Metazoa</taxon>
        <taxon>Spiralia</taxon>
        <taxon>Lophotrochozoa</taxon>
        <taxon>Mollusca</taxon>
        <taxon>Cephalopoda</taxon>
        <taxon>Coleoidea</taxon>
        <taxon>Octopodiformes</taxon>
        <taxon>Octopoda</taxon>
        <taxon>Incirrata</taxon>
        <taxon>Octopodidae</taxon>
        <taxon>Octopus</taxon>
    </lineage>
</organism>
<gene>
    <name evidence="2" type="ORF">OCBIM_22032937mg</name>
</gene>
<feature type="signal peptide" evidence="1">
    <location>
        <begin position="1"/>
        <end position="21"/>
    </location>
</feature>
<dbReference type="AlphaFoldDB" id="A0A0L8GIV0"/>
<keyword evidence="1" id="KW-0732">Signal</keyword>
<dbReference type="OrthoDB" id="6126019at2759"/>
<evidence type="ECO:0000256" key="1">
    <source>
        <dbReference type="SAM" id="SignalP"/>
    </source>
</evidence>
<proteinExistence type="predicted"/>
<sequence length="101" mass="11254">MSIKYLLFVGICLGIARHVYAVDLTLKPGETSDAVIDATVRKIRTKCILAQDSYFLRRLAEAQMNSTAATTGGIWRMPSARVIGFQLPISAEKRPRRLETD</sequence>
<evidence type="ECO:0000313" key="2">
    <source>
        <dbReference type="EMBL" id="KOF76779.1"/>
    </source>
</evidence>
<reference evidence="2" key="1">
    <citation type="submission" date="2015-07" db="EMBL/GenBank/DDBJ databases">
        <title>MeaNS - Measles Nucleotide Surveillance Program.</title>
        <authorList>
            <person name="Tran T."/>
            <person name="Druce J."/>
        </authorList>
    </citation>
    <scope>NUCLEOTIDE SEQUENCE</scope>
    <source>
        <strain evidence="2">UCB-OBI-ISO-001</strain>
        <tissue evidence="2">Gonad</tissue>
    </source>
</reference>
<protein>
    <submittedName>
        <fullName evidence="2">Uncharacterized protein</fullName>
    </submittedName>
</protein>
<feature type="chain" id="PRO_5005583036" evidence="1">
    <location>
        <begin position="22"/>
        <end position="101"/>
    </location>
</feature>
<accession>A0A0L8GIV0</accession>
<dbReference type="EMBL" id="KQ421686">
    <property type="protein sequence ID" value="KOF76779.1"/>
    <property type="molecule type" value="Genomic_DNA"/>
</dbReference>
<name>A0A0L8GIV0_OCTBM</name>